<dbReference type="AlphaFoldDB" id="X1E2G2"/>
<evidence type="ECO:0000313" key="1">
    <source>
        <dbReference type="EMBL" id="GAH26732.1"/>
    </source>
</evidence>
<protein>
    <submittedName>
        <fullName evidence="1">Uncharacterized protein</fullName>
    </submittedName>
</protein>
<comment type="caution">
    <text evidence="1">The sequence shown here is derived from an EMBL/GenBank/DDBJ whole genome shotgun (WGS) entry which is preliminary data.</text>
</comment>
<gene>
    <name evidence="1" type="ORF">S03H2_07883</name>
</gene>
<name>X1E2G2_9ZZZZ</name>
<accession>X1E2G2</accession>
<organism evidence="1">
    <name type="scientific">marine sediment metagenome</name>
    <dbReference type="NCBI Taxonomy" id="412755"/>
    <lineage>
        <taxon>unclassified sequences</taxon>
        <taxon>metagenomes</taxon>
        <taxon>ecological metagenomes</taxon>
    </lineage>
</organism>
<reference evidence="1" key="1">
    <citation type="journal article" date="2014" name="Front. Microbiol.">
        <title>High frequency of phylogenetically diverse reductive dehalogenase-homologous genes in deep subseafloor sedimentary metagenomes.</title>
        <authorList>
            <person name="Kawai M."/>
            <person name="Futagami T."/>
            <person name="Toyoda A."/>
            <person name="Takaki Y."/>
            <person name="Nishi S."/>
            <person name="Hori S."/>
            <person name="Arai W."/>
            <person name="Tsubouchi T."/>
            <person name="Morono Y."/>
            <person name="Uchiyama I."/>
            <person name="Ito T."/>
            <person name="Fujiyama A."/>
            <person name="Inagaki F."/>
            <person name="Takami H."/>
        </authorList>
    </citation>
    <scope>NUCLEOTIDE SEQUENCE</scope>
    <source>
        <strain evidence="1">Expedition CK06-06</strain>
    </source>
</reference>
<sequence length="92" mass="10424">MNFPGPKGLNPHLFRKNIINISIADELNVYLYPEDLPINIANPNDLKILRNNFPFSQVYIVVGNDVILNASAYQRNKAKNSIHTSKAVSLRF</sequence>
<dbReference type="EMBL" id="BARU01003724">
    <property type="protein sequence ID" value="GAH26732.1"/>
    <property type="molecule type" value="Genomic_DNA"/>
</dbReference>
<proteinExistence type="predicted"/>